<sequence length="243" mass="27452">MCSTLSSFRKTATEDPNLQCLIEFLPGGWRAGWIPHHLIYPASSAKKTGKAHFGAEMSERNVTYVEATPSQESKIRHIHVRKEASIFISWRLLARILGVLGLLLLASVLAMGVLMAKRCHSGSCPAKWIWNSGNCYYISTKIKTWPESQTACRSMNSSLLKLENREELQVCPLIFEFLYWIGLSQNGSDGRWLWEDGSGLSYDLLSVQDHFSRGSCVHYGFSDQFSSQDCYHSTAYICKQRAI</sequence>
<dbReference type="InterPro" id="IPR016186">
    <property type="entry name" value="C-type_lectin-like/link_sf"/>
</dbReference>
<dbReference type="Pfam" id="PF00059">
    <property type="entry name" value="Lectin_C"/>
    <property type="match status" value="1"/>
</dbReference>
<evidence type="ECO:0000256" key="6">
    <source>
        <dbReference type="ARBA" id="ARBA00023136"/>
    </source>
</evidence>
<reference evidence="12" key="2">
    <citation type="submission" date="2025-08" db="UniProtKB">
        <authorList>
            <consortium name="Ensembl"/>
        </authorList>
    </citation>
    <scope>IDENTIFICATION</scope>
    <source>
        <strain evidence="12">Glennie</strain>
    </source>
</reference>
<dbReference type="InParanoid" id="A0A6I8NHK6"/>
<keyword evidence="2 10" id="KW-0812">Transmembrane</keyword>
<protein>
    <recommendedName>
        <fullName evidence="8">Natural killer cells antigen CD94</fullName>
    </recommendedName>
    <alternativeName>
        <fullName evidence="9">Killer cell lectin-like receptor subfamily D member 1</fullName>
    </alternativeName>
</protein>
<proteinExistence type="predicted"/>
<feature type="domain" description="C-type lectin" evidence="11">
    <location>
        <begin position="131"/>
        <end position="239"/>
    </location>
</feature>
<evidence type="ECO:0000256" key="9">
    <source>
        <dbReference type="ARBA" id="ARBA00041489"/>
    </source>
</evidence>
<evidence type="ECO:0000313" key="12">
    <source>
        <dbReference type="Ensembl" id="ENSOANP00000040587.1"/>
    </source>
</evidence>
<organism evidence="12 13">
    <name type="scientific">Ornithorhynchus anatinus</name>
    <name type="common">Duckbill platypus</name>
    <dbReference type="NCBI Taxonomy" id="9258"/>
    <lineage>
        <taxon>Eukaryota</taxon>
        <taxon>Metazoa</taxon>
        <taxon>Chordata</taxon>
        <taxon>Craniata</taxon>
        <taxon>Vertebrata</taxon>
        <taxon>Euteleostomi</taxon>
        <taxon>Mammalia</taxon>
        <taxon>Monotremata</taxon>
        <taxon>Ornithorhynchidae</taxon>
        <taxon>Ornithorhynchus</taxon>
    </lineage>
</organism>
<dbReference type="PANTHER" id="PTHR22800:SF252">
    <property type="entry name" value="NATURAL KILLER CELLS ANTIGEN CD94"/>
    <property type="match status" value="1"/>
</dbReference>
<dbReference type="AlphaFoldDB" id="A0A6I8NHK6"/>
<dbReference type="Bgee" id="ENSOANG00000037470">
    <property type="expression patterns" value="Expressed in ovary and 1 other cell type or tissue"/>
</dbReference>
<dbReference type="InterPro" id="IPR001304">
    <property type="entry name" value="C-type_lectin-like"/>
</dbReference>
<dbReference type="CDD" id="cd03593">
    <property type="entry name" value="CLECT_NK_receptors_like"/>
    <property type="match status" value="1"/>
</dbReference>
<gene>
    <name evidence="12" type="primary">LOC114817669</name>
</gene>
<dbReference type="InterPro" id="IPR050919">
    <property type="entry name" value="NKG2/CD94_NK_receptors"/>
</dbReference>
<dbReference type="Gene3D" id="3.10.100.10">
    <property type="entry name" value="Mannose-Binding Protein A, subunit A"/>
    <property type="match status" value="1"/>
</dbReference>
<evidence type="ECO:0000256" key="8">
    <source>
        <dbReference type="ARBA" id="ARBA00041193"/>
    </source>
</evidence>
<dbReference type="SMART" id="SM00034">
    <property type="entry name" value="CLECT"/>
    <property type="match status" value="1"/>
</dbReference>
<reference evidence="12" key="3">
    <citation type="submission" date="2025-09" db="UniProtKB">
        <authorList>
            <consortium name="Ensembl"/>
        </authorList>
    </citation>
    <scope>IDENTIFICATION</scope>
    <source>
        <strain evidence="12">Glennie</strain>
    </source>
</reference>
<dbReference type="GO" id="GO:0045954">
    <property type="term" value="P:positive regulation of natural killer cell mediated cytotoxicity"/>
    <property type="evidence" value="ECO:0000318"/>
    <property type="project" value="GO_Central"/>
</dbReference>
<dbReference type="InterPro" id="IPR033992">
    <property type="entry name" value="NKR-like_CTLD"/>
</dbReference>
<evidence type="ECO:0000256" key="2">
    <source>
        <dbReference type="ARBA" id="ARBA00022692"/>
    </source>
</evidence>
<keyword evidence="7" id="KW-0325">Glycoprotein</keyword>
<dbReference type="PROSITE" id="PS50041">
    <property type="entry name" value="C_TYPE_LECTIN_2"/>
    <property type="match status" value="1"/>
</dbReference>
<evidence type="ECO:0000313" key="13">
    <source>
        <dbReference type="Proteomes" id="UP000002279"/>
    </source>
</evidence>
<keyword evidence="13" id="KW-1185">Reference proteome</keyword>
<evidence type="ECO:0000256" key="4">
    <source>
        <dbReference type="ARBA" id="ARBA00022968"/>
    </source>
</evidence>
<evidence type="ECO:0000256" key="3">
    <source>
        <dbReference type="ARBA" id="ARBA00022734"/>
    </source>
</evidence>
<dbReference type="Ensembl" id="ENSOANT00000060008.1">
    <property type="protein sequence ID" value="ENSOANP00000040587.1"/>
    <property type="gene ID" value="ENSOANG00000037470.1"/>
</dbReference>
<dbReference type="GO" id="GO:0016020">
    <property type="term" value="C:membrane"/>
    <property type="evidence" value="ECO:0007669"/>
    <property type="project" value="UniProtKB-SubCell"/>
</dbReference>
<name>A0A6I8NHK6_ORNAN</name>
<dbReference type="PANTHER" id="PTHR22800">
    <property type="entry name" value="C-TYPE LECTIN PROTEINS"/>
    <property type="match status" value="1"/>
</dbReference>
<dbReference type="GeneTree" id="ENSGT00940000154558"/>
<keyword evidence="3" id="KW-0430">Lectin</keyword>
<feature type="transmembrane region" description="Helical" evidence="10">
    <location>
        <begin position="92"/>
        <end position="116"/>
    </location>
</feature>
<dbReference type="SUPFAM" id="SSF56436">
    <property type="entry name" value="C-type lectin-like"/>
    <property type="match status" value="1"/>
</dbReference>
<dbReference type="Proteomes" id="UP000002279">
    <property type="component" value="Chromosome 17"/>
</dbReference>
<evidence type="ECO:0000256" key="10">
    <source>
        <dbReference type="SAM" id="Phobius"/>
    </source>
</evidence>
<dbReference type="GO" id="GO:0030246">
    <property type="term" value="F:carbohydrate binding"/>
    <property type="evidence" value="ECO:0007669"/>
    <property type="project" value="UniProtKB-KW"/>
</dbReference>
<evidence type="ECO:0000259" key="11">
    <source>
        <dbReference type="PROSITE" id="PS50041"/>
    </source>
</evidence>
<comment type="subcellular location">
    <subcellularLocation>
        <location evidence="1">Membrane</location>
        <topology evidence="1">Single-pass type II membrane protein</topology>
    </subcellularLocation>
</comment>
<keyword evidence="4" id="KW-0735">Signal-anchor</keyword>
<evidence type="ECO:0000256" key="5">
    <source>
        <dbReference type="ARBA" id="ARBA00022989"/>
    </source>
</evidence>
<dbReference type="FunCoup" id="A0A6I8NHK6">
    <property type="interactions" value="157"/>
</dbReference>
<dbReference type="GO" id="GO:0002223">
    <property type="term" value="P:stimulatory C-type lectin receptor signaling pathway"/>
    <property type="evidence" value="ECO:0000318"/>
    <property type="project" value="GO_Central"/>
</dbReference>
<keyword evidence="6 10" id="KW-0472">Membrane</keyword>
<evidence type="ECO:0000256" key="1">
    <source>
        <dbReference type="ARBA" id="ARBA00004606"/>
    </source>
</evidence>
<dbReference type="InterPro" id="IPR016187">
    <property type="entry name" value="CTDL_fold"/>
</dbReference>
<accession>A0A6I8NHK6</accession>
<evidence type="ECO:0000256" key="7">
    <source>
        <dbReference type="ARBA" id="ARBA00023180"/>
    </source>
</evidence>
<keyword evidence="5 10" id="KW-1133">Transmembrane helix</keyword>
<reference evidence="12 13" key="1">
    <citation type="journal article" date="2008" name="Nature">
        <title>Genome analysis of the platypus reveals unique signatures of evolution.</title>
        <authorList>
            <person name="Warren W.C."/>
            <person name="Hillier L.W."/>
            <person name="Marshall Graves J.A."/>
            <person name="Birney E."/>
            <person name="Ponting C.P."/>
            <person name="Grutzner F."/>
            <person name="Belov K."/>
            <person name="Miller W."/>
            <person name="Clarke L."/>
            <person name="Chinwalla A.T."/>
            <person name="Yang S.P."/>
            <person name="Heger A."/>
            <person name="Locke D.P."/>
            <person name="Miethke P."/>
            <person name="Waters P.D."/>
            <person name="Veyrunes F."/>
            <person name="Fulton L."/>
            <person name="Fulton B."/>
            <person name="Graves T."/>
            <person name="Wallis J."/>
            <person name="Puente X.S."/>
            <person name="Lopez-Otin C."/>
            <person name="Ordonez G.R."/>
            <person name="Eichler E.E."/>
            <person name="Chen L."/>
            <person name="Cheng Z."/>
            <person name="Deakin J.E."/>
            <person name="Alsop A."/>
            <person name="Thompson K."/>
            <person name="Kirby P."/>
            <person name="Papenfuss A.T."/>
            <person name="Wakefield M.J."/>
            <person name="Olender T."/>
            <person name="Lancet D."/>
            <person name="Huttley G.A."/>
            <person name="Smit A.F."/>
            <person name="Pask A."/>
            <person name="Temple-Smith P."/>
            <person name="Batzer M.A."/>
            <person name="Walker J.A."/>
            <person name="Konkel M.K."/>
            <person name="Harris R.S."/>
            <person name="Whittington C.M."/>
            <person name="Wong E.S."/>
            <person name="Gemmell N.J."/>
            <person name="Buschiazzo E."/>
            <person name="Vargas Jentzsch I.M."/>
            <person name="Merkel A."/>
            <person name="Schmitz J."/>
            <person name="Zemann A."/>
            <person name="Churakov G."/>
            <person name="Kriegs J.O."/>
            <person name="Brosius J."/>
            <person name="Murchison E.P."/>
            <person name="Sachidanandam R."/>
            <person name="Smith C."/>
            <person name="Hannon G.J."/>
            <person name="Tsend-Ayush E."/>
            <person name="McMillan D."/>
            <person name="Attenborough R."/>
            <person name="Rens W."/>
            <person name="Ferguson-Smith M."/>
            <person name="Lefevre C.M."/>
            <person name="Sharp J.A."/>
            <person name="Nicholas K.R."/>
            <person name="Ray D.A."/>
            <person name="Kube M."/>
            <person name="Reinhardt R."/>
            <person name="Pringle T.H."/>
            <person name="Taylor J."/>
            <person name="Jones R.C."/>
            <person name="Nixon B."/>
            <person name="Dacheux J.L."/>
            <person name="Niwa H."/>
            <person name="Sekita Y."/>
            <person name="Huang X."/>
            <person name="Stark A."/>
            <person name="Kheradpour P."/>
            <person name="Kellis M."/>
            <person name="Flicek P."/>
            <person name="Chen Y."/>
            <person name="Webber C."/>
            <person name="Hardison R."/>
            <person name="Nelson J."/>
            <person name="Hallsworth-Pepin K."/>
            <person name="Delehaunty K."/>
            <person name="Markovic C."/>
            <person name="Minx P."/>
            <person name="Feng Y."/>
            <person name="Kremitzki C."/>
            <person name="Mitreva M."/>
            <person name="Glasscock J."/>
            <person name="Wylie T."/>
            <person name="Wohldmann P."/>
            <person name="Thiru P."/>
            <person name="Nhan M.N."/>
            <person name="Pohl C.S."/>
            <person name="Smith S.M."/>
            <person name="Hou S."/>
            <person name="Nefedov M."/>
            <person name="de Jong P.J."/>
            <person name="Renfree M.B."/>
            <person name="Mardis E.R."/>
            <person name="Wilson R.K."/>
        </authorList>
    </citation>
    <scope>NUCLEOTIDE SEQUENCE [LARGE SCALE GENOMIC DNA]</scope>
    <source>
        <strain evidence="12 13">Glennie</strain>
    </source>
</reference>